<comment type="caution">
    <text evidence="6">The sequence shown here is derived from an EMBL/GenBank/DDBJ whole genome shotgun (WGS) entry which is preliminary data.</text>
</comment>
<dbReference type="PANTHER" id="PTHR12366">
    <property type="entry name" value="ASPARTYL/ASPARAGINYL BETA-HYDROXYLASE"/>
    <property type="match status" value="1"/>
</dbReference>
<dbReference type="InterPro" id="IPR019734">
    <property type="entry name" value="TPR_rpt"/>
</dbReference>
<evidence type="ECO:0000313" key="6">
    <source>
        <dbReference type="EMBL" id="GFY44715.1"/>
    </source>
</evidence>
<accession>A0A8X7BUU5</accession>
<dbReference type="InterPro" id="IPR039038">
    <property type="entry name" value="ASPH"/>
</dbReference>
<evidence type="ECO:0000259" key="5">
    <source>
        <dbReference type="Pfam" id="PF05118"/>
    </source>
</evidence>
<evidence type="ECO:0000256" key="3">
    <source>
        <dbReference type="SAM" id="MobiDB-lite"/>
    </source>
</evidence>
<dbReference type="EMBL" id="BMAV01004379">
    <property type="protein sequence ID" value="GFY44715.1"/>
    <property type="molecule type" value="Genomic_DNA"/>
</dbReference>
<gene>
    <name evidence="6" type="primary">ASPH</name>
    <name evidence="6" type="ORF">TNIN_440061</name>
</gene>
<keyword evidence="2" id="KW-0175">Coiled coil</keyword>
<feature type="coiled-coil region" evidence="2">
    <location>
        <begin position="381"/>
        <end position="408"/>
    </location>
</feature>
<dbReference type="Pfam" id="PF05118">
    <property type="entry name" value="Asp_Arg_Hydrox"/>
    <property type="match status" value="1"/>
</dbReference>
<dbReference type="InterPro" id="IPR011990">
    <property type="entry name" value="TPR-like_helical_dom_sf"/>
</dbReference>
<evidence type="ECO:0000313" key="7">
    <source>
        <dbReference type="Proteomes" id="UP000886998"/>
    </source>
</evidence>
<evidence type="ECO:0000256" key="1">
    <source>
        <dbReference type="ARBA" id="ARBA00007730"/>
    </source>
</evidence>
<dbReference type="Proteomes" id="UP000886998">
    <property type="component" value="Unassembled WGS sequence"/>
</dbReference>
<dbReference type="PANTHER" id="PTHR12366:SF29">
    <property type="entry name" value="ASPARTYL BETA-HYDROXYLASE, ISOFORM L"/>
    <property type="match status" value="1"/>
</dbReference>
<dbReference type="GO" id="GO:0062101">
    <property type="term" value="F:peptidyl-aspartic acid 3-dioxygenase activity"/>
    <property type="evidence" value="ECO:0007669"/>
    <property type="project" value="InterPro"/>
</dbReference>
<feature type="transmembrane region" description="Helical" evidence="4">
    <location>
        <begin position="65"/>
        <end position="85"/>
    </location>
</feature>
<keyword evidence="4" id="KW-1133">Transmembrane helix</keyword>
<dbReference type="GO" id="GO:0005783">
    <property type="term" value="C:endoplasmic reticulum"/>
    <property type="evidence" value="ECO:0007669"/>
    <property type="project" value="TreeGrafter"/>
</dbReference>
<dbReference type="SUPFAM" id="SSF48452">
    <property type="entry name" value="TPR-like"/>
    <property type="match status" value="1"/>
</dbReference>
<dbReference type="InterPro" id="IPR007803">
    <property type="entry name" value="Asp/Arg/Pro-Hydrxlase"/>
</dbReference>
<evidence type="ECO:0000256" key="4">
    <source>
        <dbReference type="SAM" id="Phobius"/>
    </source>
</evidence>
<name>A0A8X7BUU5_9ARAC</name>
<comment type="similarity">
    <text evidence="1">Belongs to the aspartyl/asparaginyl beta-hydroxylase family.</text>
</comment>
<feature type="region of interest" description="Disordered" evidence="3">
    <location>
        <begin position="107"/>
        <end position="141"/>
    </location>
</feature>
<dbReference type="AlphaFoldDB" id="A0A8X7BUU5"/>
<dbReference type="InterPro" id="IPR027443">
    <property type="entry name" value="IPNS-like_sf"/>
</dbReference>
<feature type="compositionally biased region" description="Low complexity" evidence="3">
    <location>
        <begin position="228"/>
        <end position="244"/>
    </location>
</feature>
<proteinExistence type="inferred from homology"/>
<keyword evidence="7" id="KW-1185">Reference proteome</keyword>
<feature type="compositionally biased region" description="Acidic residues" evidence="3">
    <location>
        <begin position="171"/>
        <end position="182"/>
    </location>
</feature>
<dbReference type="Gene3D" id="2.60.120.330">
    <property type="entry name" value="B-lactam Antibiotic, Isopenicillin N Synthase, Chain"/>
    <property type="match status" value="1"/>
</dbReference>
<feature type="region of interest" description="Disordered" evidence="3">
    <location>
        <begin position="1"/>
        <end position="21"/>
    </location>
</feature>
<feature type="region of interest" description="Disordered" evidence="3">
    <location>
        <begin position="228"/>
        <end position="249"/>
    </location>
</feature>
<dbReference type="OrthoDB" id="438431at2759"/>
<evidence type="ECO:0000256" key="2">
    <source>
        <dbReference type="SAM" id="Coils"/>
    </source>
</evidence>
<sequence length="759" mass="86601">MSDKEPRRRKKRKDSQSQRKVHFLDDIRSDDQFFMPTKSDTKDSDQEAEEEVVVPSHQPSAFAKFVFVILFSGLVVSMSFIFISLQGADRGEVDIFDDHHAEEIEILHDDHDGPTDHDEPTGLDDHDEHAGHDDHDEETSESLLQENIADFFPGIGSFLSFGSENTKEPETDSISDSSEEPVEPTPELPDTDTTVDDLNTIVENSIEENLEDTDQDIEDVIYSSIHTETTQESIESISSTENSEFPTSNEPVLEHHDVVQDSDDELEELDFTSFSPEVESVTENYLTTEEILESAFGSEEEESSDQVVTNVNDFVEATTEGIDEEFSYYEKEPITNQEDFKIRDQLDDLEDILQKSPEKALKKCEDMLKLYKGSPRLHYIKAQAMDKLAESQRSNKFLEDAIAEYQKVMSLKDVPDELYLTAGKKAADRMRFRGFLGKSVKLLHEMTEKFPQNVAVKNLLAVAYLMIGQNKEAKRVLTEVLKVKSDSGFAKVHLGFILKTDDSKHEEAAKLLKEGIATREEGVIDGRFYFHLGDALHRIGKQNEAMKVYEEAVKEGLFLSVYQRSLYNVNGLTGKPWWDPLRTVYAPDFKILEKNWMLIRDEALSLTNEKNSGFLPETEGLQDTGDWKQFELFARGRKIEKNCVRAPKTCSIISQIPNAVKCKRGQVKFSIMQPSTHVWAHTGPTNCRLRSHLGLVIPEGTSIRVANETRTWKEGKVILFDDSFEHEVWHNGSKPRMVLIVDFWHPELTDYQKRHLTPI</sequence>
<feature type="region of interest" description="Disordered" evidence="3">
    <location>
        <begin position="159"/>
        <end position="196"/>
    </location>
</feature>
<keyword evidence="4" id="KW-0472">Membrane</keyword>
<feature type="domain" description="Aspartyl/asparaginy/proline hydroxylase" evidence="5">
    <location>
        <begin position="593"/>
        <end position="746"/>
    </location>
</feature>
<dbReference type="SUPFAM" id="SSF51197">
    <property type="entry name" value="Clavaminate synthase-like"/>
    <property type="match status" value="1"/>
</dbReference>
<protein>
    <recommendedName>
        <fullName evidence="5">Aspartyl/asparaginy/proline hydroxylase domain-containing protein</fullName>
    </recommendedName>
</protein>
<dbReference type="Gene3D" id="1.25.40.10">
    <property type="entry name" value="Tetratricopeptide repeat domain"/>
    <property type="match status" value="1"/>
</dbReference>
<organism evidence="6 7">
    <name type="scientific">Trichonephila inaurata madagascariensis</name>
    <dbReference type="NCBI Taxonomy" id="2747483"/>
    <lineage>
        <taxon>Eukaryota</taxon>
        <taxon>Metazoa</taxon>
        <taxon>Ecdysozoa</taxon>
        <taxon>Arthropoda</taxon>
        <taxon>Chelicerata</taxon>
        <taxon>Arachnida</taxon>
        <taxon>Araneae</taxon>
        <taxon>Araneomorphae</taxon>
        <taxon>Entelegynae</taxon>
        <taxon>Araneoidea</taxon>
        <taxon>Nephilidae</taxon>
        <taxon>Trichonephila</taxon>
        <taxon>Trichonephila inaurata</taxon>
    </lineage>
</organism>
<reference evidence="6" key="1">
    <citation type="submission" date="2020-08" db="EMBL/GenBank/DDBJ databases">
        <title>Multicomponent nature underlies the extraordinary mechanical properties of spider dragline silk.</title>
        <authorList>
            <person name="Kono N."/>
            <person name="Nakamura H."/>
            <person name="Mori M."/>
            <person name="Yoshida Y."/>
            <person name="Ohtoshi R."/>
            <person name="Malay A.D."/>
            <person name="Moran D.A.P."/>
            <person name="Tomita M."/>
            <person name="Numata K."/>
            <person name="Arakawa K."/>
        </authorList>
    </citation>
    <scope>NUCLEOTIDE SEQUENCE</scope>
</reference>
<dbReference type="Pfam" id="PF13181">
    <property type="entry name" value="TPR_8"/>
    <property type="match status" value="1"/>
</dbReference>
<feature type="compositionally biased region" description="Basic and acidic residues" evidence="3">
    <location>
        <begin position="107"/>
        <end position="134"/>
    </location>
</feature>
<keyword evidence="4" id="KW-0812">Transmembrane</keyword>